<proteinExistence type="predicted"/>
<dbReference type="PATRIC" id="fig|710685.3.peg.5128"/>
<evidence type="ECO:0000313" key="2">
    <source>
        <dbReference type="Proteomes" id="UP000005442"/>
    </source>
</evidence>
<dbReference type="Proteomes" id="UP000005442">
    <property type="component" value="Chromosome"/>
</dbReference>
<keyword evidence="2" id="KW-1185">Reference proteome</keyword>
<accession>G8RWT7</accession>
<reference evidence="1 2" key="1">
    <citation type="submission" date="2011-12" db="EMBL/GenBank/DDBJ databases">
        <title>Complete sequence of Mycobacterium rhodesiae NBB3.</title>
        <authorList>
            <consortium name="US DOE Joint Genome Institute"/>
            <person name="Lucas S."/>
            <person name="Han J."/>
            <person name="Lapidus A."/>
            <person name="Cheng J.-F."/>
            <person name="Goodwin L."/>
            <person name="Pitluck S."/>
            <person name="Peters L."/>
            <person name="Mikhailova N."/>
            <person name="Gu W."/>
            <person name="Detter J.C."/>
            <person name="Han C."/>
            <person name="Tapia R."/>
            <person name="Land M."/>
            <person name="Hauser L."/>
            <person name="Kyrpides N."/>
            <person name="Ivanova N."/>
            <person name="Pagani I."/>
            <person name="Mattes T."/>
            <person name="Holmes A."/>
            <person name="Rutledge P."/>
            <person name="Paulsen I."/>
            <person name="Coleman N."/>
            <person name="Woyke T."/>
        </authorList>
    </citation>
    <scope>NUCLEOTIDE SEQUENCE [LARGE SCALE GENOMIC DNA]</scope>
    <source>
        <strain evidence="1 2">NBB3</strain>
    </source>
</reference>
<evidence type="ECO:0000313" key="1">
    <source>
        <dbReference type="EMBL" id="AEV75585.1"/>
    </source>
</evidence>
<gene>
    <name evidence="1" type="ordered locus">MycrhN_5107</name>
</gene>
<dbReference type="STRING" id="710685.MycrhN_5107"/>
<dbReference type="KEGG" id="mrh:MycrhN_5107"/>
<dbReference type="OrthoDB" id="235893at2"/>
<sequence>MPSDSDDSYPVTMVRAVMAQTSKAYGMDHQFLALPNYLQVGRQSN</sequence>
<dbReference type="EMBL" id="CP003169">
    <property type="protein sequence ID" value="AEV75585.1"/>
    <property type="molecule type" value="Genomic_DNA"/>
</dbReference>
<name>G8RWT7_MYCRN</name>
<protein>
    <submittedName>
        <fullName evidence="1">Uncharacterized protein</fullName>
    </submittedName>
</protein>
<dbReference type="HOGENOM" id="CLU_3202300_0_0_11"/>
<dbReference type="AlphaFoldDB" id="G8RWT7"/>
<organism evidence="1 2">
    <name type="scientific">Mycolicibacterium rhodesiae (strain NBB3)</name>
    <name type="common">Mycobacterium rhodesiae</name>
    <dbReference type="NCBI Taxonomy" id="710685"/>
    <lineage>
        <taxon>Bacteria</taxon>
        <taxon>Bacillati</taxon>
        <taxon>Actinomycetota</taxon>
        <taxon>Actinomycetes</taxon>
        <taxon>Mycobacteriales</taxon>
        <taxon>Mycobacteriaceae</taxon>
        <taxon>Mycolicibacterium</taxon>
    </lineage>
</organism>
<dbReference type="RefSeq" id="WP_014213327.1">
    <property type="nucleotide sequence ID" value="NC_016604.1"/>
</dbReference>